<dbReference type="PROSITE" id="PS51257">
    <property type="entry name" value="PROKAR_LIPOPROTEIN"/>
    <property type="match status" value="1"/>
</dbReference>
<protein>
    <submittedName>
        <fullName evidence="2">PI-PLC X domain-containing protein 1</fullName>
    </submittedName>
</protein>
<reference evidence="2 3" key="1">
    <citation type="submission" date="2024-01" db="EMBL/GenBank/DDBJ databases">
        <title>Complete genome of Cladobotryum mycophilum ATHUM6906.</title>
        <authorList>
            <person name="Christinaki A.C."/>
            <person name="Myridakis A.I."/>
            <person name="Kouvelis V.N."/>
        </authorList>
    </citation>
    <scope>NUCLEOTIDE SEQUENCE [LARGE SCALE GENOMIC DNA]</scope>
    <source>
        <strain evidence="2 3">ATHUM6906</strain>
    </source>
</reference>
<proteinExistence type="predicted"/>
<organism evidence="2 3">
    <name type="scientific">Cladobotryum mycophilum</name>
    <dbReference type="NCBI Taxonomy" id="491253"/>
    <lineage>
        <taxon>Eukaryota</taxon>
        <taxon>Fungi</taxon>
        <taxon>Dikarya</taxon>
        <taxon>Ascomycota</taxon>
        <taxon>Pezizomycotina</taxon>
        <taxon>Sordariomycetes</taxon>
        <taxon>Hypocreomycetidae</taxon>
        <taxon>Hypocreales</taxon>
        <taxon>Hypocreaceae</taxon>
        <taxon>Cladobotryum</taxon>
    </lineage>
</organism>
<dbReference type="Pfam" id="PF26146">
    <property type="entry name" value="PI-PLC_X"/>
    <property type="match status" value="1"/>
</dbReference>
<feature type="signal peptide" evidence="1">
    <location>
        <begin position="1"/>
        <end position="15"/>
    </location>
</feature>
<keyword evidence="3" id="KW-1185">Reference proteome</keyword>
<dbReference type="SUPFAM" id="SSF51695">
    <property type="entry name" value="PLC-like phosphodiesterases"/>
    <property type="match status" value="1"/>
</dbReference>
<evidence type="ECO:0000256" key="1">
    <source>
        <dbReference type="SAM" id="SignalP"/>
    </source>
</evidence>
<keyword evidence="1" id="KW-0732">Signal</keyword>
<sequence>MWILRPLLFAGAALAACNGHDELCSRKYSDLINIGTHNSAFAGKSIVNNQYDPITEQLNAGIRFLQAQTQDKNGTIEMCHTYCWELDAGPLTQYLQLVSDWVKGHPNDVVTLLLTNIDAIDISKFDVAFQQVGLKDLVFHPKGTLSKDQWPTLQQLIDAKTRLIVFMDYHTDSSKADYILDEFAYFWETPYGVTDSKFPTCAVDRPQNGDTNKLMGIMNHMLNYKIGDVVFPNQNDAAKTNSLASIQAQYGLCNSQHGTKPNVVLLDWASIGDAGKAQLVLNGLS</sequence>
<dbReference type="Proteomes" id="UP001338125">
    <property type="component" value="Unassembled WGS sequence"/>
</dbReference>
<dbReference type="InterPro" id="IPR051057">
    <property type="entry name" value="PI-PLC_domain"/>
</dbReference>
<comment type="caution">
    <text evidence="2">The sequence shown here is derived from an EMBL/GenBank/DDBJ whole genome shotgun (WGS) entry which is preliminary data.</text>
</comment>
<dbReference type="EMBL" id="JAVFKD010000016">
    <property type="protein sequence ID" value="KAK5987210.1"/>
    <property type="molecule type" value="Genomic_DNA"/>
</dbReference>
<dbReference type="Gene3D" id="3.20.20.190">
    <property type="entry name" value="Phosphatidylinositol (PI) phosphodiesterase"/>
    <property type="match status" value="1"/>
</dbReference>
<feature type="chain" id="PRO_5046380503" evidence="1">
    <location>
        <begin position="16"/>
        <end position="285"/>
    </location>
</feature>
<gene>
    <name evidence="2" type="ORF">PT974_11334</name>
</gene>
<evidence type="ECO:0000313" key="2">
    <source>
        <dbReference type="EMBL" id="KAK5987210.1"/>
    </source>
</evidence>
<evidence type="ECO:0000313" key="3">
    <source>
        <dbReference type="Proteomes" id="UP001338125"/>
    </source>
</evidence>
<name>A0ABR0S5Z8_9HYPO</name>
<dbReference type="PANTHER" id="PTHR13593:SF146">
    <property type="entry name" value="PLC-LIKE PHOSPHODIESTERASE"/>
    <property type="match status" value="1"/>
</dbReference>
<accession>A0ABR0S5Z8</accession>
<dbReference type="PANTHER" id="PTHR13593">
    <property type="match status" value="1"/>
</dbReference>
<dbReference type="InterPro" id="IPR017946">
    <property type="entry name" value="PLC-like_Pdiesterase_TIM-brl"/>
</dbReference>